<organism evidence="2 3">
    <name type="scientific">Heterorhabditis bacteriophora</name>
    <name type="common">Entomopathogenic nematode worm</name>
    <dbReference type="NCBI Taxonomy" id="37862"/>
    <lineage>
        <taxon>Eukaryota</taxon>
        <taxon>Metazoa</taxon>
        <taxon>Ecdysozoa</taxon>
        <taxon>Nematoda</taxon>
        <taxon>Chromadorea</taxon>
        <taxon>Rhabditida</taxon>
        <taxon>Rhabditina</taxon>
        <taxon>Rhabditomorpha</taxon>
        <taxon>Strongyloidea</taxon>
        <taxon>Heterorhabditidae</taxon>
        <taxon>Heterorhabditis</taxon>
    </lineage>
</organism>
<reference evidence="3" key="1">
    <citation type="submission" date="2016-11" db="UniProtKB">
        <authorList>
            <consortium name="WormBaseParasite"/>
        </authorList>
    </citation>
    <scope>IDENTIFICATION</scope>
</reference>
<evidence type="ECO:0000313" key="2">
    <source>
        <dbReference type="Proteomes" id="UP000095283"/>
    </source>
</evidence>
<dbReference type="Proteomes" id="UP000095283">
    <property type="component" value="Unplaced"/>
</dbReference>
<protein>
    <submittedName>
        <fullName evidence="3">Uncharacterized protein</fullName>
    </submittedName>
</protein>
<evidence type="ECO:0000313" key="3">
    <source>
        <dbReference type="WBParaSite" id="Hba_14681"/>
    </source>
</evidence>
<accession>A0A1I7XAY2</accession>
<dbReference type="InterPro" id="IPR026321">
    <property type="entry name" value="CC134"/>
</dbReference>
<name>A0A1I7XAY2_HETBA</name>
<proteinExistence type="predicted"/>
<keyword evidence="2" id="KW-1185">Reference proteome</keyword>
<sequence length="192" mass="22632">MKIEHNDGFHINKDQHAETIHGAATEYKEADHIDHKKLYTELFKGKRREQLTAVESIVNIDATKQRQLIEEIVRNIRNILEESRDTIEKVGHSADAPFPHDSGVLRDALSKVFSWYRFISLYVLSLYFDLTLSGMRNTIFRYINPFDKTRTKEDIEKEALEEQRKRKEKKERELKLSKKQKKSGPKMSKTEL</sequence>
<dbReference type="Pfam" id="PF15002">
    <property type="entry name" value="ERK-JNK_inhib"/>
    <property type="match status" value="1"/>
</dbReference>
<dbReference type="WBParaSite" id="Hba_14681">
    <property type="protein sequence ID" value="Hba_14681"/>
    <property type="gene ID" value="Hba_14681"/>
</dbReference>
<feature type="region of interest" description="Disordered" evidence="1">
    <location>
        <begin position="153"/>
        <end position="192"/>
    </location>
</feature>
<dbReference type="PANTHER" id="PTHR14735:SF1">
    <property type="entry name" value="COILED-COIL DOMAIN-CONTAINING PROTEIN 134"/>
    <property type="match status" value="1"/>
</dbReference>
<evidence type="ECO:0000256" key="1">
    <source>
        <dbReference type="SAM" id="MobiDB-lite"/>
    </source>
</evidence>
<feature type="compositionally biased region" description="Basic and acidic residues" evidence="1">
    <location>
        <begin position="153"/>
        <end position="176"/>
    </location>
</feature>
<dbReference type="AlphaFoldDB" id="A0A1I7XAY2"/>
<dbReference type="PANTHER" id="PTHR14735">
    <property type="entry name" value="COILED-COIL DOMAIN-CONTAINING PROTEIN 134"/>
    <property type="match status" value="1"/>
</dbReference>